<dbReference type="Proteomes" id="UP000615446">
    <property type="component" value="Unassembled WGS sequence"/>
</dbReference>
<sequence>MDLIHATGEKFQVFLTQMHNSDFQLNGKFWVIETSATKAVSKVYQNIFQNKTQYSGSIVGEYEIFIYGLDSSTHSDWNKAGNGYKSSIIHTYKKRAAIFVSKIDDDKCYVYIYQDFKIQKTFLSLLRAVGCSDITSWFYDKSKVESHTIIESKRHAVLNGFDALPIEKLKFQHLKFKIDIHNIFTGSRFIYQDDLGGLYSECNKCEYEIFASINTIIAAHVDESLKEELIKKLNILKKYMRCEYIKDLKITSSGTSVHKSCIYHCLKYSFGICNLQHPEIYNNCEELFHFFDLIKTYVVDK</sequence>
<comment type="caution">
    <text evidence="1">The sequence shown here is derived from an EMBL/GenBank/DDBJ whole genome shotgun (WGS) entry which is preliminary data.</text>
</comment>
<protein>
    <submittedName>
        <fullName evidence="1">Uncharacterized protein</fullName>
    </submittedName>
</protein>
<proteinExistence type="predicted"/>
<gene>
    <name evidence="1" type="ORF">RCL2_002224800</name>
</gene>
<reference evidence="1" key="1">
    <citation type="submission" date="2019-10" db="EMBL/GenBank/DDBJ databases">
        <title>Conservation and host-specific expression of non-tandemly repeated heterogenous ribosome RNA gene in arbuscular mycorrhizal fungi.</title>
        <authorList>
            <person name="Maeda T."/>
            <person name="Kobayashi Y."/>
            <person name="Nakagawa T."/>
            <person name="Ezawa T."/>
            <person name="Yamaguchi K."/>
            <person name="Bino T."/>
            <person name="Nishimoto Y."/>
            <person name="Shigenobu S."/>
            <person name="Kawaguchi M."/>
        </authorList>
    </citation>
    <scope>NUCLEOTIDE SEQUENCE</scope>
    <source>
        <strain evidence="1">HR1</strain>
    </source>
</reference>
<evidence type="ECO:0000313" key="1">
    <source>
        <dbReference type="EMBL" id="GES95587.1"/>
    </source>
</evidence>
<dbReference type="EMBL" id="BLAL01000242">
    <property type="protein sequence ID" value="GES95587.1"/>
    <property type="molecule type" value="Genomic_DNA"/>
</dbReference>
<name>A0A8H3QXY2_9GLOM</name>
<dbReference type="AlphaFoldDB" id="A0A8H3QXY2"/>
<accession>A0A8H3QXY2</accession>
<organism evidence="1 2">
    <name type="scientific">Rhizophagus clarus</name>
    <dbReference type="NCBI Taxonomy" id="94130"/>
    <lineage>
        <taxon>Eukaryota</taxon>
        <taxon>Fungi</taxon>
        <taxon>Fungi incertae sedis</taxon>
        <taxon>Mucoromycota</taxon>
        <taxon>Glomeromycotina</taxon>
        <taxon>Glomeromycetes</taxon>
        <taxon>Glomerales</taxon>
        <taxon>Glomeraceae</taxon>
        <taxon>Rhizophagus</taxon>
    </lineage>
</organism>
<evidence type="ECO:0000313" key="2">
    <source>
        <dbReference type="Proteomes" id="UP000615446"/>
    </source>
</evidence>
<dbReference type="OrthoDB" id="2426015at2759"/>